<comment type="caution">
    <text evidence="2">The sequence shown here is derived from an EMBL/GenBank/DDBJ whole genome shotgun (WGS) entry which is preliminary data.</text>
</comment>
<gene>
    <name evidence="2" type="ORF">BIFBRE_04534</name>
</gene>
<evidence type="ECO:0000313" key="3">
    <source>
        <dbReference type="Proteomes" id="UP000003191"/>
    </source>
</evidence>
<sequence>MAPMYAKSNPSDARANNRRLLFRLLFPDRQLSRADLCKETGLSRATATDVTGEMIDDGLLRELGSGKRDGRGKPGTLLAIDTDVLRLICIDLSHPYVMTGAVMDLRARIVERRERVLDDGDRVDLDDVLSLVGQMIRLASSGLVGIGVAVPGVVSGAGRVISSSNLGWDDVELRDMLEGEFSLPARVDNDANAALLADHFLGHGNPNCLLVQITRGIGASVLLNDEFVDGDDHAAGEIGHVVIDPNGPACTCGKRGCLETYVSAIALRDRIRRDPNRRADILAEAGARLGEALAMPVSLLNLHDIAVYGPPDIVGETLLNACDETVNSLSRNDYQSGMRVRRCELGDDATLRGQAVSVLREIVGGRGLYAATTQVDKSCFEAAQLDGCSKLRCY</sequence>
<proteinExistence type="inferred from homology"/>
<name>D4BR04_BIFBR</name>
<reference evidence="2 3" key="1">
    <citation type="submission" date="2010-02" db="EMBL/GenBank/DDBJ databases">
        <authorList>
            <person name="Weinstock G."/>
            <person name="Sodergren E."/>
            <person name="Clifton S."/>
            <person name="Fulton L."/>
            <person name="Fulton B."/>
            <person name="Courtney L."/>
            <person name="Fronick C."/>
            <person name="Harrison M."/>
            <person name="Strong C."/>
            <person name="Farmer C."/>
            <person name="Delahaunty K."/>
            <person name="Markovic C."/>
            <person name="Hall O."/>
            <person name="Minx P."/>
            <person name="Tomlinson C."/>
            <person name="Mitreva M."/>
            <person name="Nelson J."/>
            <person name="Hou S."/>
            <person name="Wollam A."/>
            <person name="Pepin K.H."/>
            <person name="Johnson M."/>
            <person name="Bhonagiri V."/>
            <person name="Zhang X."/>
            <person name="Suruliraj S."/>
            <person name="Warren W."/>
            <person name="Chinwalla A."/>
            <person name="Mardis E.R."/>
            <person name="Wilson R.K."/>
        </authorList>
    </citation>
    <scope>NUCLEOTIDE SEQUENCE [LARGE SCALE GENOMIC DNA]</scope>
    <source>
        <strain evidence="2 3">DSM 20213</strain>
    </source>
</reference>
<dbReference type="InterPro" id="IPR000600">
    <property type="entry name" value="ROK"/>
</dbReference>
<evidence type="ECO:0000313" key="2">
    <source>
        <dbReference type="EMBL" id="EFE88649.1"/>
    </source>
</evidence>
<comment type="similarity">
    <text evidence="1">Belongs to the ROK (NagC/XylR) family.</text>
</comment>
<dbReference type="EMBL" id="ACCG02000012">
    <property type="protein sequence ID" value="EFE88649.1"/>
    <property type="molecule type" value="Genomic_DNA"/>
</dbReference>
<dbReference type="Proteomes" id="UP000003191">
    <property type="component" value="Unassembled WGS sequence"/>
</dbReference>
<dbReference type="PANTHER" id="PTHR18964:SF149">
    <property type="entry name" value="BIFUNCTIONAL UDP-N-ACETYLGLUCOSAMINE 2-EPIMERASE_N-ACETYLMANNOSAMINE KINASE"/>
    <property type="match status" value="1"/>
</dbReference>
<dbReference type="InterPro" id="IPR036388">
    <property type="entry name" value="WH-like_DNA-bd_sf"/>
</dbReference>
<protein>
    <submittedName>
        <fullName evidence="2">ROK family protein</fullName>
    </submittedName>
</protein>
<dbReference type="InterPro" id="IPR036390">
    <property type="entry name" value="WH_DNA-bd_sf"/>
</dbReference>
<dbReference type="Gene3D" id="3.30.420.40">
    <property type="match status" value="2"/>
</dbReference>
<keyword evidence="3" id="KW-1185">Reference proteome</keyword>
<dbReference type="HOGENOM" id="CLU_036604_13_1_11"/>
<dbReference type="Pfam" id="PF00480">
    <property type="entry name" value="ROK"/>
    <property type="match status" value="1"/>
</dbReference>
<dbReference type="STRING" id="1685.RY69_233"/>
<evidence type="ECO:0000256" key="1">
    <source>
        <dbReference type="ARBA" id="ARBA00006479"/>
    </source>
</evidence>
<dbReference type="PANTHER" id="PTHR18964">
    <property type="entry name" value="ROK (REPRESSOR, ORF, KINASE) FAMILY"/>
    <property type="match status" value="1"/>
</dbReference>
<dbReference type="InterPro" id="IPR043129">
    <property type="entry name" value="ATPase_NBD"/>
</dbReference>
<dbReference type="PATRIC" id="fig|518634.7.peg.1508"/>
<accession>D4BR04</accession>
<dbReference type="AlphaFoldDB" id="D4BR04"/>
<dbReference type="SUPFAM" id="SSF53067">
    <property type="entry name" value="Actin-like ATPase domain"/>
    <property type="match status" value="1"/>
</dbReference>
<dbReference type="Gene3D" id="1.10.10.10">
    <property type="entry name" value="Winged helix-like DNA-binding domain superfamily/Winged helix DNA-binding domain"/>
    <property type="match status" value="1"/>
</dbReference>
<dbReference type="SUPFAM" id="SSF46785">
    <property type="entry name" value="Winged helix' DNA-binding domain"/>
    <property type="match status" value="1"/>
</dbReference>
<organism evidence="2 3">
    <name type="scientific">Bifidobacterium breve DSM 20213 = JCM 1192</name>
    <dbReference type="NCBI Taxonomy" id="518634"/>
    <lineage>
        <taxon>Bacteria</taxon>
        <taxon>Bacillati</taxon>
        <taxon>Actinomycetota</taxon>
        <taxon>Actinomycetes</taxon>
        <taxon>Bifidobacteriales</taxon>
        <taxon>Bifidobacteriaceae</taxon>
        <taxon>Bifidobacterium</taxon>
    </lineage>
</organism>